<evidence type="ECO:0000313" key="4">
    <source>
        <dbReference type="EMBL" id="MDI6451770.1"/>
    </source>
</evidence>
<evidence type="ECO:0000256" key="1">
    <source>
        <dbReference type="ARBA" id="ARBA00010148"/>
    </source>
</evidence>
<dbReference type="GO" id="GO:0046961">
    <property type="term" value="F:proton-transporting ATPase activity, rotational mechanism"/>
    <property type="evidence" value="ECO:0007669"/>
    <property type="project" value="InterPro"/>
</dbReference>
<protein>
    <submittedName>
        <fullName evidence="4">V-type ATP synthase subunit F</fullName>
    </submittedName>
</protein>
<keyword evidence="3" id="KW-0406">Ion transport</keyword>
<dbReference type="InterPro" id="IPR036906">
    <property type="entry name" value="ATPase_V1_fsu_sf"/>
</dbReference>
<organism evidence="4 5">
    <name type="scientific">Anaerobaca lacustris</name>
    <dbReference type="NCBI Taxonomy" id="3044600"/>
    <lineage>
        <taxon>Bacteria</taxon>
        <taxon>Pseudomonadati</taxon>
        <taxon>Planctomycetota</taxon>
        <taxon>Phycisphaerae</taxon>
        <taxon>Sedimentisphaerales</taxon>
        <taxon>Anaerobacaceae</taxon>
        <taxon>Anaerobaca</taxon>
    </lineage>
</organism>
<reference evidence="4" key="1">
    <citation type="submission" date="2023-05" db="EMBL/GenBank/DDBJ databases">
        <title>Anaerotaeda fermentans gen. nov., sp. nov., a novel anaerobic planctomycete of the new family within the order Sedimentisphaerales isolated from Taman Peninsula, Russia.</title>
        <authorList>
            <person name="Khomyakova M.A."/>
            <person name="Merkel A.Y."/>
            <person name="Slobodkin A.I."/>
        </authorList>
    </citation>
    <scope>NUCLEOTIDE SEQUENCE</scope>
    <source>
        <strain evidence="4">M17dextr</strain>
    </source>
</reference>
<dbReference type="RefSeq" id="WP_349247177.1">
    <property type="nucleotide sequence ID" value="NZ_JASCXX010000053.1"/>
</dbReference>
<sequence length="107" mass="11152">MEGKVAVLGDADFVMPFSALGVDTFAVEQDRAQIVEAAGKIVEGEYALLVMAEDVAEAADEVLAPTESRPAPSVVVVPFTQESKGFASEALGKVLKLATGIDILKSN</sequence>
<dbReference type="EMBL" id="JASCXX010000053">
    <property type="protein sequence ID" value="MDI6451770.1"/>
    <property type="molecule type" value="Genomic_DNA"/>
</dbReference>
<dbReference type="AlphaFoldDB" id="A0AAW6U1K3"/>
<dbReference type="SUPFAM" id="SSF159468">
    <property type="entry name" value="AtpF-like"/>
    <property type="match status" value="1"/>
</dbReference>
<name>A0AAW6U1K3_9BACT</name>
<accession>A0AAW6U1K3</accession>
<evidence type="ECO:0000256" key="3">
    <source>
        <dbReference type="ARBA" id="ARBA00023065"/>
    </source>
</evidence>
<dbReference type="Gene3D" id="3.40.50.10580">
    <property type="entry name" value="ATPase, V1 complex, subunit F"/>
    <property type="match status" value="1"/>
</dbReference>
<dbReference type="Proteomes" id="UP001431776">
    <property type="component" value="Unassembled WGS sequence"/>
</dbReference>
<comment type="caution">
    <text evidence="4">The sequence shown here is derived from an EMBL/GenBank/DDBJ whole genome shotgun (WGS) entry which is preliminary data.</text>
</comment>
<proteinExistence type="inferred from homology"/>
<keyword evidence="2" id="KW-0813">Transport</keyword>
<comment type="similarity">
    <text evidence="1">Belongs to the V-ATPase F subunit family.</text>
</comment>
<dbReference type="Pfam" id="PF01990">
    <property type="entry name" value="ATP-synt_F"/>
    <property type="match status" value="1"/>
</dbReference>
<keyword evidence="5" id="KW-1185">Reference proteome</keyword>
<evidence type="ECO:0000313" key="5">
    <source>
        <dbReference type="Proteomes" id="UP001431776"/>
    </source>
</evidence>
<evidence type="ECO:0000256" key="2">
    <source>
        <dbReference type="ARBA" id="ARBA00022448"/>
    </source>
</evidence>
<dbReference type="InterPro" id="IPR008218">
    <property type="entry name" value="ATPase_V1-cplx_f_g_su"/>
</dbReference>
<gene>
    <name evidence="4" type="ORF">QJ522_22100</name>
</gene>